<keyword evidence="2" id="KW-1185">Reference proteome</keyword>
<gene>
    <name evidence="1" type="ORF">Ga0061079_11911</name>
</gene>
<reference evidence="1 2" key="1">
    <citation type="submission" date="2016-01" db="EMBL/GenBank/DDBJ databases">
        <authorList>
            <person name="McClelland M."/>
            <person name="Jain A."/>
            <person name="Saraogi P."/>
            <person name="Mendelson R."/>
            <person name="Westerman R."/>
            <person name="SanMiguel P."/>
            <person name="Csonka L."/>
        </authorList>
    </citation>
    <scope>NUCLEOTIDE SEQUENCE [LARGE SCALE GENOMIC DNA]</scope>
    <source>
        <strain evidence="1 2">R-53146</strain>
    </source>
</reference>
<evidence type="ECO:0000313" key="2">
    <source>
        <dbReference type="Proteomes" id="UP000182761"/>
    </source>
</evidence>
<evidence type="ECO:0008006" key="3">
    <source>
        <dbReference type="Google" id="ProtNLM"/>
    </source>
</evidence>
<dbReference type="STRING" id="1586267.GCA_001418685_02048"/>
<dbReference type="InterPro" id="IPR010862">
    <property type="entry name" value="DUF1493"/>
</dbReference>
<proteinExistence type="predicted"/>
<evidence type="ECO:0000313" key="1">
    <source>
        <dbReference type="EMBL" id="CVK17184.1"/>
    </source>
</evidence>
<organism evidence="1 2">
    <name type="scientific">Apibacter mensalis</name>
    <dbReference type="NCBI Taxonomy" id="1586267"/>
    <lineage>
        <taxon>Bacteria</taxon>
        <taxon>Pseudomonadati</taxon>
        <taxon>Bacteroidota</taxon>
        <taxon>Flavobacteriia</taxon>
        <taxon>Flavobacteriales</taxon>
        <taxon>Weeksellaceae</taxon>
        <taxon>Apibacter</taxon>
    </lineage>
</organism>
<dbReference type="AlphaFoldDB" id="A0A0X3AS70"/>
<name>A0A0X3AS70_9FLAO</name>
<dbReference type="Pfam" id="PF07377">
    <property type="entry name" value="DUF1493"/>
    <property type="match status" value="1"/>
</dbReference>
<dbReference type="Proteomes" id="UP000182761">
    <property type="component" value="Unassembled WGS sequence"/>
</dbReference>
<dbReference type="OrthoDB" id="7219370at2"/>
<protein>
    <recommendedName>
        <fullName evidence="3">Acyl carrier protein</fullName>
    </recommendedName>
</protein>
<sequence length="104" mass="12767">MKELTLDNLEKIILKRLGFDDIKFTKDTVLRTYIDGDDVLYLLEELMNRFNVTFENFDFTRYYHEESEIIKVINWFGLKKMRKIEHELTIGELYEYMKNNKKQE</sequence>
<accession>A0A0X3AS70</accession>
<dbReference type="RefSeq" id="WP_055426347.1">
    <property type="nucleotide sequence ID" value="NZ_FCOR01000019.1"/>
</dbReference>
<dbReference type="EMBL" id="FCOR01000019">
    <property type="protein sequence ID" value="CVK17184.1"/>
    <property type="molecule type" value="Genomic_DNA"/>
</dbReference>